<gene>
    <name evidence="2" type="ORF">C5167_002384</name>
</gene>
<accession>A0A4Y7L0P8</accession>
<organism evidence="2 3">
    <name type="scientific">Papaver somniferum</name>
    <name type="common">Opium poppy</name>
    <dbReference type="NCBI Taxonomy" id="3469"/>
    <lineage>
        <taxon>Eukaryota</taxon>
        <taxon>Viridiplantae</taxon>
        <taxon>Streptophyta</taxon>
        <taxon>Embryophyta</taxon>
        <taxon>Tracheophyta</taxon>
        <taxon>Spermatophyta</taxon>
        <taxon>Magnoliopsida</taxon>
        <taxon>Ranunculales</taxon>
        <taxon>Papaveraceae</taxon>
        <taxon>Papaveroideae</taxon>
        <taxon>Papaver</taxon>
    </lineage>
</organism>
<protein>
    <submittedName>
        <fullName evidence="2">Uncharacterized protein</fullName>
    </submittedName>
</protein>
<evidence type="ECO:0000313" key="2">
    <source>
        <dbReference type="EMBL" id="RZC78200.1"/>
    </source>
</evidence>
<dbReference type="Proteomes" id="UP000316621">
    <property type="component" value="Chromosome 9"/>
</dbReference>
<dbReference type="Gramene" id="RZC78200">
    <property type="protein sequence ID" value="RZC78200"/>
    <property type="gene ID" value="C5167_002384"/>
</dbReference>
<keyword evidence="3" id="KW-1185">Reference proteome</keyword>
<dbReference type="EMBL" id="CM010723">
    <property type="protein sequence ID" value="RZC78200.1"/>
    <property type="molecule type" value="Genomic_DNA"/>
</dbReference>
<feature type="region of interest" description="Disordered" evidence="1">
    <location>
        <begin position="1"/>
        <end position="21"/>
    </location>
</feature>
<name>A0A4Y7L0P8_PAPSO</name>
<evidence type="ECO:0000313" key="3">
    <source>
        <dbReference type="Proteomes" id="UP000316621"/>
    </source>
</evidence>
<reference evidence="2 3" key="1">
    <citation type="journal article" date="2018" name="Science">
        <title>The opium poppy genome and morphinan production.</title>
        <authorList>
            <person name="Guo L."/>
            <person name="Winzer T."/>
            <person name="Yang X."/>
            <person name="Li Y."/>
            <person name="Ning Z."/>
            <person name="He Z."/>
            <person name="Teodor R."/>
            <person name="Lu Y."/>
            <person name="Bowser T.A."/>
            <person name="Graham I.A."/>
            <person name="Ye K."/>
        </authorList>
    </citation>
    <scope>NUCLEOTIDE SEQUENCE [LARGE SCALE GENOMIC DNA]</scope>
    <source>
        <strain evidence="3">cv. HN1</strain>
        <tissue evidence="2">Leaves</tissue>
    </source>
</reference>
<dbReference type="AlphaFoldDB" id="A0A4Y7L0P8"/>
<sequence length="80" mass="8889">MFHHHLLSPPSPPPSSSDEAKRINEVSTSKSNSVYYPGYSVINKLVLGRTGSFAKNIWILGEQQSEVRNRRSPKAQLGIP</sequence>
<proteinExistence type="predicted"/>
<evidence type="ECO:0000256" key="1">
    <source>
        <dbReference type="SAM" id="MobiDB-lite"/>
    </source>
</evidence>